<dbReference type="Gene3D" id="3.40.50.150">
    <property type="entry name" value="Vaccinia Virus protein VP39"/>
    <property type="match status" value="1"/>
</dbReference>
<feature type="domain" description="Methyltransferase FkbM" evidence="1">
    <location>
        <begin position="69"/>
        <end position="215"/>
    </location>
</feature>
<evidence type="ECO:0000259" key="1">
    <source>
        <dbReference type="Pfam" id="PF05050"/>
    </source>
</evidence>
<gene>
    <name evidence="2" type="primary">noeI</name>
    <name evidence="2" type="ORF">GCM10007390_07780</name>
</gene>
<protein>
    <submittedName>
        <fullName evidence="2">Nodulation protein noeI-methyltransferase</fullName>
    </submittedName>
</protein>
<proteinExistence type="predicted"/>
<dbReference type="SUPFAM" id="SSF53335">
    <property type="entry name" value="S-adenosyl-L-methionine-dependent methyltransferases"/>
    <property type="match status" value="1"/>
</dbReference>
<dbReference type="InterPro" id="IPR006342">
    <property type="entry name" value="FkbM_mtfrase"/>
</dbReference>
<keyword evidence="3" id="KW-1185">Reference proteome</keyword>
<dbReference type="PANTHER" id="PTHR36973">
    <property type="entry name" value="SLL1456 PROTEIN-RELATED"/>
    <property type="match status" value="1"/>
</dbReference>
<dbReference type="Proteomes" id="UP000598271">
    <property type="component" value="Unassembled WGS sequence"/>
</dbReference>
<evidence type="ECO:0000313" key="2">
    <source>
        <dbReference type="EMBL" id="GHB56829.1"/>
    </source>
</evidence>
<organism evidence="2 3">
    <name type="scientific">Persicitalea jodogahamensis</name>
    <dbReference type="NCBI Taxonomy" id="402147"/>
    <lineage>
        <taxon>Bacteria</taxon>
        <taxon>Pseudomonadati</taxon>
        <taxon>Bacteroidota</taxon>
        <taxon>Cytophagia</taxon>
        <taxon>Cytophagales</taxon>
        <taxon>Spirosomataceae</taxon>
        <taxon>Persicitalea</taxon>
    </lineage>
</organism>
<comment type="caution">
    <text evidence="2">The sequence shown here is derived from an EMBL/GenBank/DDBJ whole genome shotgun (WGS) entry which is preliminary data.</text>
</comment>
<accession>A0A8J3G7M5</accession>
<reference evidence="2 3" key="1">
    <citation type="journal article" date="2014" name="Int. J. Syst. Evol. Microbiol.">
        <title>Complete genome sequence of Corynebacterium casei LMG S-19264T (=DSM 44701T), isolated from a smear-ripened cheese.</title>
        <authorList>
            <consortium name="US DOE Joint Genome Institute (JGI-PGF)"/>
            <person name="Walter F."/>
            <person name="Albersmeier A."/>
            <person name="Kalinowski J."/>
            <person name="Ruckert C."/>
        </authorList>
    </citation>
    <scope>NUCLEOTIDE SEQUENCE [LARGE SCALE GENOMIC DNA]</scope>
    <source>
        <strain evidence="2 3">KCTC 12866</strain>
    </source>
</reference>
<dbReference type="RefSeq" id="WP_189563031.1">
    <property type="nucleotide sequence ID" value="NZ_BMXF01000001.1"/>
</dbReference>
<sequence length="265" mass="30285">MNKFFKILKPVLDLTARKKGFQRLYSMVYHLGLYGMNYGVSGDINSNGEMNLLRSLRGRIKSSNPVLFDVGANVGEYANLLADVFGHEARIYAFEPSTPTWEVLKTKLTHPNIEAVNLGLSQAVEDVKLYRSQELSSLASVYPRQFQDEKLDQYEMVSLTTLDQFCAERGIASIDFLKIDVEGHEIKVFEGATAMLARRAIRFIQFEFGGTNIDSRVFLRDFLNLLSPDYRLYRVVTDGLYPITYTETLEIFSYSNFFAELITEK</sequence>
<dbReference type="Pfam" id="PF05050">
    <property type="entry name" value="Methyltransf_21"/>
    <property type="match status" value="1"/>
</dbReference>
<name>A0A8J3G7M5_9BACT</name>
<dbReference type="AlphaFoldDB" id="A0A8J3G7M5"/>
<dbReference type="InterPro" id="IPR029063">
    <property type="entry name" value="SAM-dependent_MTases_sf"/>
</dbReference>
<dbReference type="PANTHER" id="PTHR36973:SF4">
    <property type="entry name" value="NODULATION PROTEIN"/>
    <property type="match status" value="1"/>
</dbReference>
<dbReference type="GO" id="GO:0008171">
    <property type="term" value="F:O-methyltransferase activity"/>
    <property type="evidence" value="ECO:0007669"/>
    <property type="project" value="TreeGrafter"/>
</dbReference>
<dbReference type="EMBL" id="BMXF01000001">
    <property type="protein sequence ID" value="GHB56829.1"/>
    <property type="molecule type" value="Genomic_DNA"/>
</dbReference>
<evidence type="ECO:0000313" key="3">
    <source>
        <dbReference type="Proteomes" id="UP000598271"/>
    </source>
</evidence>
<dbReference type="InterPro" id="IPR053188">
    <property type="entry name" value="FkbM_Methyltransferase"/>
</dbReference>
<dbReference type="NCBIfam" id="TIGR01444">
    <property type="entry name" value="fkbM_fam"/>
    <property type="match status" value="1"/>
</dbReference>